<evidence type="ECO:0000313" key="2">
    <source>
        <dbReference type="Proteomes" id="UP000659496"/>
    </source>
</evidence>
<keyword evidence="2" id="KW-1185">Reference proteome</keyword>
<organism evidence="1 2">
    <name type="scientific">Sporosarcina gallistercoris</name>
    <dbReference type="NCBI Taxonomy" id="2762245"/>
    <lineage>
        <taxon>Bacteria</taxon>
        <taxon>Bacillati</taxon>
        <taxon>Bacillota</taxon>
        <taxon>Bacilli</taxon>
        <taxon>Bacillales</taxon>
        <taxon>Caryophanaceae</taxon>
        <taxon>Sporosarcina</taxon>
    </lineage>
</organism>
<gene>
    <name evidence="1" type="ORF">H9659_01470</name>
</gene>
<evidence type="ECO:0008006" key="3">
    <source>
        <dbReference type="Google" id="ProtNLM"/>
    </source>
</evidence>
<sequence length="102" mass="12291">MAKPPIDLFWVEKNASKKYWVMDKTFSKPTNKEVVNEYFQSMEISDMSELTILHYKHTLETYFVRKEEDFSTISFDEILQWFIQQQKGGVDKANDIYRESDY</sequence>
<comment type="caution">
    <text evidence="1">The sequence shown here is derived from an EMBL/GenBank/DDBJ whole genome shotgun (WGS) entry which is preliminary data.</text>
</comment>
<dbReference type="EMBL" id="JACSQY010000001">
    <property type="protein sequence ID" value="MBD7907000.1"/>
    <property type="molecule type" value="Genomic_DNA"/>
</dbReference>
<accession>A0ABR8PFQ2</accession>
<protein>
    <recommendedName>
        <fullName evidence="3">Core-binding (CB) domain-containing protein</fullName>
    </recommendedName>
</protein>
<evidence type="ECO:0000313" key="1">
    <source>
        <dbReference type="EMBL" id="MBD7907000.1"/>
    </source>
</evidence>
<dbReference type="RefSeq" id="WP_039041561.1">
    <property type="nucleotide sequence ID" value="NZ_JACSQY010000001.1"/>
</dbReference>
<name>A0ABR8PFQ2_9BACL</name>
<proteinExistence type="predicted"/>
<dbReference type="Proteomes" id="UP000659496">
    <property type="component" value="Unassembled WGS sequence"/>
</dbReference>
<reference evidence="1 2" key="1">
    <citation type="submission" date="2020-08" db="EMBL/GenBank/DDBJ databases">
        <title>A Genomic Blueprint of the Chicken Gut Microbiome.</title>
        <authorList>
            <person name="Gilroy R."/>
            <person name="Ravi A."/>
            <person name="Getino M."/>
            <person name="Pursley I."/>
            <person name="Horton D.L."/>
            <person name="Alikhan N.-F."/>
            <person name="Baker D."/>
            <person name="Gharbi K."/>
            <person name="Hall N."/>
            <person name="Watson M."/>
            <person name="Adriaenssens E.M."/>
            <person name="Foster-Nyarko E."/>
            <person name="Jarju S."/>
            <person name="Secka A."/>
            <person name="Antonio M."/>
            <person name="Oren A."/>
            <person name="Chaudhuri R."/>
            <person name="La Ragione R.M."/>
            <person name="Hildebrand F."/>
            <person name="Pallen M.J."/>
        </authorList>
    </citation>
    <scope>NUCLEOTIDE SEQUENCE [LARGE SCALE GENOMIC DNA]</scope>
    <source>
        <strain evidence="1 2">Sa3CUA8</strain>
    </source>
</reference>